<evidence type="ECO:0000256" key="7">
    <source>
        <dbReference type="SAM" id="Phobius"/>
    </source>
</evidence>
<gene>
    <name evidence="9" type="ORF">MTR67_032952</name>
    <name evidence="10" type="ORF">MTR67_032957</name>
</gene>
<reference evidence="10" key="1">
    <citation type="submission" date="2023-08" db="EMBL/GenBank/DDBJ databases">
        <title>A de novo genome assembly of Solanum verrucosum Schlechtendal, a Mexican diploid species geographically isolated from the other diploid A-genome species in potato relatives.</title>
        <authorList>
            <person name="Hosaka K."/>
        </authorList>
    </citation>
    <scope>NUCLEOTIDE SEQUENCE</scope>
    <source>
        <tissue evidence="10">Young leaves</tissue>
    </source>
</reference>
<evidence type="ECO:0000256" key="6">
    <source>
        <dbReference type="ARBA" id="ARBA00023136"/>
    </source>
</evidence>
<dbReference type="Gene3D" id="1.25.40.20">
    <property type="entry name" value="Ankyrin repeat-containing domain"/>
    <property type="match status" value="1"/>
</dbReference>
<feature type="domain" description="PGG" evidence="8">
    <location>
        <begin position="197"/>
        <end position="271"/>
    </location>
</feature>
<organism evidence="10 11">
    <name type="scientific">Solanum verrucosum</name>
    <dbReference type="NCBI Taxonomy" id="315347"/>
    <lineage>
        <taxon>Eukaryota</taxon>
        <taxon>Viridiplantae</taxon>
        <taxon>Streptophyta</taxon>
        <taxon>Embryophyta</taxon>
        <taxon>Tracheophyta</taxon>
        <taxon>Spermatophyta</taxon>
        <taxon>Magnoliopsida</taxon>
        <taxon>eudicotyledons</taxon>
        <taxon>Gunneridae</taxon>
        <taxon>Pentapetalae</taxon>
        <taxon>asterids</taxon>
        <taxon>lamiids</taxon>
        <taxon>Solanales</taxon>
        <taxon>Solanaceae</taxon>
        <taxon>Solanoideae</taxon>
        <taxon>Solaneae</taxon>
        <taxon>Solanum</taxon>
    </lineage>
</organism>
<dbReference type="EMBL" id="CP133618">
    <property type="protein sequence ID" value="WMV39567.1"/>
    <property type="molecule type" value="Genomic_DNA"/>
</dbReference>
<evidence type="ECO:0000256" key="4">
    <source>
        <dbReference type="ARBA" id="ARBA00022989"/>
    </source>
</evidence>
<evidence type="ECO:0000256" key="1">
    <source>
        <dbReference type="ARBA" id="ARBA00004141"/>
    </source>
</evidence>
<evidence type="ECO:0000256" key="5">
    <source>
        <dbReference type="ARBA" id="ARBA00023043"/>
    </source>
</evidence>
<protein>
    <recommendedName>
        <fullName evidence="8">PGG domain-containing protein</fullName>
    </recommendedName>
</protein>
<accession>A0AAF0ZHI4</accession>
<keyword evidence="4 7" id="KW-1133">Transmembrane helix</keyword>
<dbReference type="EMBL" id="CP133618">
    <property type="protein sequence ID" value="WMV39572.1"/>
    <property type="molecule type" value="Genomic_DNA"/>
</dbReference>
<keyword evidence="11" id="KW-1185">Reference proteome</keyword>
<keyword evidence="2 7" id="KW-0812">Transmembrane</keyword>
<evidence type="ECO:0000313" key="9">
    <source>
        <dbReference type="EMBL" id="WMV39567.1"/>
    </source>
</evidence>
<dbReference type="Proteomes" id="UP001234989">
    <property type="component" value="Chromosome 7"/>
</dbReference>
<evidence type="ECO:0000259" key="8">
    <source>
        <dbReference type="Pfam" id="PF13962"/>
    </source>
</evidence>
<dbReference type="InterPro" id="IPR026961">
    <property type="entry name" value="PGG_dom"/>
</dbReference>
<dbReference type="InterPro" id="IPR036770">
    <property type="entry name" value="Ankyrin_rpt-contain_sf"/>
</dbReference>
<sequence>MLGWKKSLAYIRAGSENDWTTAFHIAISEGHKSMIHELLFHCPDCWDMLNSNGQNAFHVAILLNDDDNEAVNALFKLRFCNSLVDEADNEGNTPLHLLAASGDNVPQMILDNPRAKKMTFNKQNRTPLDIASSRTSFRTWTTTKEKLVDDLRGINARLGQRCDFDVKRQTDNIRKIQEMRKDDDEAKAKKEKLEIEKIMKSTQMHVVVATLIMTVTFAAGFTLPGGLDSDDGMVILVKNAAFAAFVISDILAFTCSACAIIIYFFMADSEVVVFKETKVKVFLRN</sequence>
<comment type="subcellular location">
    <subcellularLocation>
        <location evidence="1">Membrane</location>
        <topology evidence="1">Multi-pass membrane protein</topology>
    </subcellularLocation>
</comment>
<dbReference type="Pfam" id="PF13962">
    <property type="entry name" value="PGG"/>
    <property type="match status" value="1"/>
</dbReference>
<dbReference type="GO" id="GO:0005886">
    <property type="term" value="C:plasma membrane"/>
    <property type="evidence" value="ECO:0007669"/>
    <property type="project" value="TreeGrafter"/>
</dbReference>
<dbReference type="PANTHER" id="PTHR24186">
    <property type="entry name" value="PROTEIN PHOSPHATASE 1 REGULATORY SUBUNIT"/>
    <property type="match status" value="1"/>
</dbReference>
<dbReference type="AlphaFoldDB" id="A0AAF0ZHI4"/>
<feature type="transmembrane region" description="Helical" evidence="7">
    <location>
        <begin position="206"/>
        <end position="227"/>
    </location>
</feature>
<keyword evidence="6 7" id="KW-0472">Membrane</keyword>
<evidence type="ECO:0000256" key="2">
    <source>
        <dbReference type="ARBA" id="ARBA00022692"/>
    </source>
</evidence>
<dbReference type="SUPFAM" id="SSF48403">
    <property type="entry name" value="Ankyrin repeat"/>
    <property type="match status" value="1"/>
</dbReference>
<evidence type="ECO:0000313" key="11">
    <source>
        <dbReference type="Proteomes" id="UP001234989"/>
    </source>
</evidence>
<evidence type="ECO:0000313" key="10">
    <source>
        <dbReference type="EMBL" id="WMV39572.1"/>
    </source>
</evidence>
<keyword evidence="5" id="KW-0040">ANK repeat</keyword>
<dbReference type="PANTHER" id="PTHR24186:SF50">
    <property type="entry name" value="ANKYRIN REPEAT-CONTAINING PROTEIN ITN1-LIKE ISOFORM X1"/>
    <property type="match status" value="1"/>
</dbReference>
<proteinExistence type="predicted"/>
<feature type="transmembrane region" description="Helical" evidence="7">
    <location>
        <begin position="239"/>
        <end position="265"/>
    </location>
</feature>
<keyword evidence="3" id="KW-0677">Repeat</keyword>
<name>A0AAF0ZHI4_SOLVR</name>
<evidence type="ECO:0000256" key="3">
    <source>
        <dbReference type="ARBA" id="ARBA00022737"/>
    </source>
</evidence>